<proteinExistence type="inferred from homology"/>
<feature type="domain" description="Soluble ligand binding" evidence="7">
    <location>
        <begin position="194"/>
        <end position="230"/>
    </location>
</feature>
<dbReference type="SUPFAM" id="SSF142019">
    <property type="entry name" value="Nqo1 FMN-binding domain-like"/>
    <property type="match status" value="1"/>
</dbReference>
<keyword evidence="3" id="KW-0479">Metal-binding</keyword>
<dbReference type="Gene3D" id="3.10.20.600">
    <property type="match status" value="1"/>
</dbReference>
<sequence>MKKSELRGRGGAGFPTGLKWSFTASLKSEKFIICNADEGEPGTFKDRIIMEGDPHKLIEGIIIASYAIDANTAFIYIRGEYYNSIKTLENAIENARKKGYLGEKILGTGFSLDLKIKTGAGSYVCGDETALIESSEGKRGNPRIKPPFPGISGLWNKPSVVNNVETLSNIPSIVLNGGIWYKKFGTKNSSGTKIFAVSGLVKKPGCYELPMGVTLRELIYDHAGGMKLNKKFKAALIGGSAAGAFLGKDKLDVKMSYEDLAEHNGVLGSGA</sequence>
<evidence type="ECO:0000256" key="5">
    <source>
        <dbReference type="ARBA" id="ARBA00023014"/>
    </source>
</evidence>
<dbReference type="InterPro" id="IPR019554">
    <property type="entry name" value="Soluble_ligand-bd"/>
</dbReference>
<dbReference type="InterPro" id="IPR037225">
    <property type="entry name" value="Nuo51_FMN-bd_sf"/>
</dbReference>
<dbReference type="Gene3D" id="3.40.50.11540">
    <property type="entry name" value="NADH-ubiquinone oxidoreductase 51kDa subunit"/>
    <property type="match status" value="1"/>
</dbReference>
<evidence type="ECO:0000256" key="1">
    <source>
        <dbReference type="ARBA" id="ARBA00007523"/>
    </source>
</evidence>
<dbReference type="Pfam" id="PF10531">
    <property type="entry name" value="SLBB"/>
    <property type="match status" value="1"/>
</dbReference>
<dbReference type="SUPFAM" id="SSF142984">
    <property type="entry name" value="Nqo1 middle domain-like"/>
    <property type="match status" value="1"/>
</dbReference>
<organism evidence="8">
    <name type="scientific">marine sediment metagenome</name>
    <dbReference type="NCBI Taxonomy" id="412755"/>
    <lineage>
        <taxon>unclassified sequences</taxon>
        <taxon>metagenomes</taxon>
        <taxon>ecological metagenomes</taxon>
    </lineage>
</organism>
<dbReference type="PANTHER" id="PTHR43578">
    <property type="entry name" value="NADH-QUINONE OXIDOREDUCTASE SUBUNIT F"/>
    <property type="match status" value="1"/>
</dbReference>
<evidence type="ECO:0000256" key="4">
    <source>
        <dbReference type="ARBA" id="ARBA00023004"/>
    </source>
</evidence>
<evidence type="ECO:0000313" key="8">
    <source>
        <dbReference type="EMBL" id="GAI95795.1"/>
    </source>
</evidence>
<dbReference type="EMBL" id="BARW01015527">
    <property type="protein sequence ID" value="GAI95795.1"/>
    <property type="molecule type" value="Genomic_DNA"/>
</dbReference>
<dbReference type="InterPro" id="IPR011538">
    <property type="entry name" value="Nuo51_FMN-bd"/>
</dbReference>
<dbReference type="AlphaFoldDB" id="X1U7G6"/>
<accession>X1U7G6</accession>
<evidence type="ECO:0000256" key="3">
    <source>
        <dbReference type="ARBA" id="ARBA00022723"/>
    </source>
</evidence>
<keyword evidence="4" id="KW-0408">Iron</keyword>
<dbReference type="Pfam" id="PF01512">
    <property type="entry name" value="Complex1_51K"/>
    <property type="match status" value="1"/>
</dbReference>
<dbReference type="PANTHER" id="PTHR43578:SF3">
    <property type="entry name" value="NADH-QUINONE OXIDOREDUCTASE SUBUNIT F"/>
    <property type="match status" value="1"/>
</dbReference>
<dbReference type="GO" id="GO:0051539">
    <property type="term" value="F:4 iron, 4 sulfur cluster binding"/>
    <property type="evidence" value="ECO:0007669"/>
    <property type="project" value="UniProtKB-KW"/>
</dbReference>
<comment type="caution">
    <text evidence="8">The sequence shown here is derived from an EMBL/GenBank/DDBJ whole genome shotgun (WGS) entry which is preliminary data.</text>
</comment>
<comment type="similarity">
    <text evidence="1">Belongs to the complex I 51 kDa subunit family.</text>
</comment>
<reference evidence="8" key="1">
    <citation type="journal article" date="2014" name="Front. Microbiol.">
        <title>High frequency of phylogenetically diverse reductive dehalogenase-homologous genes in deep subseafloor sedimentary metagenomes.</title>
        <authorList>
            <person name="Kawai M."/>
            <person name="Futagami T."/>
            <person name="Toyoda A."/>
            <person name="Takaki Y."/>
            <person name="Nishi S."/>
            <person name="Hori S."/>
            <person name="Arai W."/>
            <person name="Tsubouchi T."/>
            <person name="Morono Y."/>
            <person name="Uchiyama I."/>
            <person name="Ito T."/>
            <person name="Fujiyama A."/>
            <person name="Inagaki F."/>
            <person name="Takami H."/>
        </authorList>
    </citation>
    <scope>NUCLEOTIDE SEQUENCE</scope>
    <source>
        <strain evidence="8">Expedition CK06-06</strain>
    </source>
</reference>
<evidence type="ECO:0000259" key="6">
    <source>
        <dbReference type="Pfam" id="PF01512"/>
    </source>
</evidence>
<protein>
    <recommendedName>
        <fullName evidence="9">NADH-ubiquinone oxidoreductase 51kDa subunit FMN-binding domain-containing protein</fullName>
    </recommendedName>
</protein>
<dbReference type="FunFam" id="3.40.50.11540:FF:000001">
    <property type="entry name" value="NADH dehydrogenase [ubiquinone] flavoprotein 1, mitochondrial"/>
    <property type="match status" value="1"/>
</dbReference>
<gene>
    <name evidence="8" type="ORF">S12H4_27227</name>
</gene>
<keyword evidence="5" id="KW-0411">Iron-sulfur</keyword>
<evidence type="ECO:0000259" key="7">
    <source>
        <dbReference type="Pfam" id="PF10531"/>
    </source>
</evidence>
<evidence type="ECO:0008006" key="9">
    <source>
        <dbReference type="Google" id="ProtNLM"/>
    </source>
</evidence>
<dbReference type="GO" id="GO:0046872">
    <property type="term" value="F:metal ion binding"/>
    <property type="evidence" value="ECO:0007669"/>
    <property type="project" value="UniProtKB-KW"/>
</dbReference>
<feature type="domain" description="NADH-ubiquinone oxidoreductase 51kDa subunit FMN-binding" evidence="6">
    <location>
        <begin position="2"/>
        <end position="171"/>
    </location>
</feature>
<keyword evidence="2" id="KW-0004">4Fe-4S</keyword>
<evidence type="ECO:0000256" key="2">
    <source>
        <dbReference type="ARBA" id="ARBA00022485"/>
    </source>
</evidence>
<feature type="non-terminal residue" evidence="8">
    <location>
        <position position="271"/>
    </location>
</feature>
<name>X1U7G6_9ZZZZ</name>